<evidence type="ECO:0000313" key="2">
    <source>
        <dbReference type="Proteomes" id="UP000228680"/>
    </source>
</evidence>
<evidence type="ECO:0000313" key="1">
    <source>
        <dbReference type="EMBL" id="PJK15950.1"/>
    </source>
</evidence>
<accession>A0A2M9EXN2</accession>
<reference evidence="1 2" key="1">
    <citation type="submission" date="2017-10" db="EMBL/GenBank/DDBJ databases">
        <title>Draft genome of Chryseomicrobium casticus sp. nov.</title>
        <authorList>
            <person name="Chakraborty R."/>
            <person name="Saha T."/>
        </authorList>
    </citation>
    <scope>NUCLEOTIDE SEQUENCE [LARGE SCALE GENOMIC DNA]</scope>
    <source>
        <strain evidence="1 2">ET03</strain>
    </source>
</reference>
<comment type="caution">
    <text evidence="1">The sequence shown here is derived from an EMBL/GenBank/DDBJ whole genome shotgun (WGS) entry which is preliminary data.</text>
</comment>
<gene>
    <name evidence="1" type="ORF">CQS04_12005</name>
</gene>
<dbReference type="Proteomes" id="UP000228680">
    <property type="component" value="Unassembled WGS sequence"/>
</dbReference>
<protein>
    <submittedName>
        <fullName evidence="1">Uncharacterized protein</fullName>
    </submittedName>
</protein>
<proteinExistence type="predicted"/>
<keyword evidence="2" id="KW-1185">Reference proteome</keyword>
<name>A0A2M9EXN2_9BACL</name>
<sequence length="163" mass="18992">MTSSGAALNVELQRNYLMNKEYLFYPLDDALYLVPKPSRSDWLESISQADTTLVSLLFIPLYIYLEKKDKADRAAYRRAYKQQDTATLSRPRKAFTIRFDDIDKLHIDAKKSRVTTDWDKGKLTIHMKSGKSYVFPFYIYSQLDSIKLLIDSHLPNVEVELVE</sequence>
<dbReference type="EMBL" id="PCGR01000004">
    <property type="protein sequence ID" value="PJK15950.1"/>
    <property type="molecule type" value="Genomic_DNA"/>
</dbReference>
<dbReference type="RefSeq" id="WP_100354355.1">
    <property type="nucleotide sequence ID" value="NZ_PCGR01000004.1"/>
</dbReference>
<dbReference type="AlphaFoldDB" id="A0A2M9EXN2"/>
<organism evidence="1 2">
    <name type="scientific">Chryseomicrobium excrementi</name>
    <dbReference type="NCBI Taxonomy" id="2041346"/>
    <lineage>
        <taxon>Bacteria</taxon>
        <taxon>Bacillati</taxon>
        <taxon>Bacillota</taxon>
        <taxon>Bacilli</taxon>
        <taxon>Bacillales</taxon>
        <taxon>Caryophanaceae</taxon>
        <taxon>Chryseomicrobium</taxon>
    </lineage>
</organism>